<dbReference type="PANTHER" id="PTHR23220:SF84">
    <property type="entry name" value="INTEGRIN ALPHA-L"/>
    <property type="match status" value="1"/>
</dbReference>
<evidence type="ECO:0000313" key="20">
    <source>
        <dbReference type="Proteomes" id="UP000694397"/>
    </source>
</evidence>
<dbReference type="Gene3D" id="2.60.40.1460">
    <property type="entry name" value="Integrin domains. Chain A, domain 2"/>
    <property type="match status" value="1"/>
</dbReference>
<evidence type="ECO:0000256" key="14">
    <source>
        <dbReference type="ARBA" id="ARBA00023180"/>
    </source>
</evidence>
<evidence type="ECO:0000256" key="4">
    <source>
        <dbReference type="ARBA" id="ARBA00022723"/>
    </source>
</evidence>
<keyword evidence="8 16" id="KW-0130">Cell adhesion</keyword>
<dbReference type="GO" id="GO:0009897">
    <property type="term" value="C:external side of plasma membrane"/>
    <property type="evidence" value="ECO:0007669"/>
    <property type="project" value="TreeGrafter"/>
</dbReference>
<dbReference type="GO" id="GO:0005178">
    <property type="term" value="F:integrin binding"/>
    <property type="evidence" value="ECO:0007669"/>
    <property type="project" value="TreeGrafter"/>
</dbReference>
<dbReference type="Gene3D" id="3.40.50.410">
    <property type="entry name" value="von Willebrand factor, type A domain"/>
    <property type="match status" value="1"/>
</dbReference>
<evidence type="ECO:0000256" key="7">
    <source>
        <dbReference type="ARBA" id="ARBA00022837"/>
    </source>
</evidence>
<evidence type="ECO:0000256" key="16">
    <source>
        <dbReference type="RuleBase" id="RU003762"/>
    </source>
</evidence>
<keyword evidence="3 16" id="KW-0812">Transmembrane</keyword>
<evidence type="ECO:0000256" key="2">
    <source>
        <dbReference type="ARBA" id="ARBA00008054"/>
    </source>
</evidence>
<dbReference type="Pfam" id="PF01839">
    <property type="entry name" value="FG-GAP"/>
    <property type="match status" value="1"/>
</dbReference>
<sequence>MLLHFFLFTFRIVASAPLGNNEENGLKTQTLPGMIHECDKNAYMNGICYNFNERLNLISNITPSFQECTKRKVDLVFLFDGSESVTEKDFEQSKRFILNIMNFLKNTSVQFAAVQFSITAKTVFSFTQFKEGQAKKLLKEEKQTKSLANTYSAMNYVLGNVLTPKAGASPDATQVFVIIAAQIPTDVDSYRIAETIKSKNIIQYVITVGRSIPNIESLASDKNNVFSINDYSGLEGILKKLQIKIYNIEGTKNVLGRKFTKEMSQSGFSAAYLEVILGSVGSNDWRGSLLEFVNSSEKEEIRDSIMEEDSYMGYSVTVGRKNGREVYFSGAPRFNHIGQVVVFYKTKKEWQIEDRLHGQQIGSYFGGELCALDLDSNGETDFLLVGAPLYHEPQKEGKMFVYSLSTQVKLESKSNVSGLSQGRFAATISSIQDLNGDGLKDVVVGAPLENDYKGTIYIFLGERLEGIRPKFSQRIMGQTISPALRFFGLSVSGDTNQEMEGLVDLAVGAKGNVVLLKSRPVVTVTSQCDFSPSEISTDKFDCVTETKNVFPAVSLRICFNLTMTSKGVTGKQSTKQKNGSDRGTTFCSINLITFFTYILCFSKCLACCHFHCLASLTISIYCIFLLLLYQVPFQRNCRNDTCVSDLELDFAFGTSPLVVIDQEYFNVTLNLSNNGDDSYNTSLSFHYPPGLSFSKLQASRRTLTSCTGLEDIKNRTVCSVSHPVYPSQTTVYININLKLQNCFHPSTLKNKTLIPLTCVCLNSENLYCCNCSLSVYFL</sequence>
<evidence type="ECO:0000259" key="18">
    <source>
        <dbReference type="PROSITE" id="PS50234"/>
    </source>
</evidence>
<evidence type="ECO:0000256" key="1">
    <source>
        <dbReference type="ARBA" id="ARBA00004479"/>
    </source>
</evidence>
<evidence type="ECO:0000256" key="11">
    <source>
        <dbReference type="ARBA" id="ARBA00023136"/>
    </source>
</evidence>
<dbReference type="SUPFAM" id="SSF53300">
    <property type="entry name" value="vWA-like"/>
    <property type="match status" value="1"/>
</dbReference>
<evidence type="ECO:0000256" key="10">
    <source>
        <dbReference type="ARBA" id="ARBA00023037"/>
    </source>
</evidence>
<dbReference type="PANTHER" id="PTHR23220">
    <property type="entry name" value="INTEGRIN ALPHA"/>
    <property type="match status" value="1"/>
</dbReference>
<keyword evidence="10 16" id="KW-0401">Integrin</keyword>
<feature type="domain" description="VWFA" evidence="18">
    <location>
        <begin position="74"/>
        <end position="241"/>
    </location>
</feature>
<dbReference type="InterPro" id="IPR013517">
    <property type="entry name" value="FG-GAP"/>
</dbReference>
<feature type="chain" id="PRO_5034037929" evidence="17">
    <location>
        <begin position="16"/>
        <end position="778"/>
    </location>
</feature>
<keyword evidence="5 17" id="KW-0732">Signal</keyword>
<dbReference type="GO" id="GO:0098609">
    <property type="term" value="P:cell-cell adhesion"/>
    <property type="evidence" value="ECO:0007669"/>
    <property type="project" value="TreeGrafter"/>
</dbReference>
<dbReference type="InterPro" id="IPR000413">
    <property type="entry name" value="Integrin_alpha"/>
</dbReference>
<evidence type="ECO:0000256" key="5">
    <source>
        <dbReference type="ARBA" id="ARBA00022729"/>
    </source>
</evidence>
<feature type="repeat" description="FG-GAP" evidence="15">
    <location>
        <begin position="473"/>
        <end position="533"/>
    </location>
</feature>
<gene>
    <name evidence="19" type="primary">zmp:0000001082</name>
</gene>
<dbReference type="GO" id="GO:0033627">
    <property type="term" value="P:cell adhesion mediated by integrin"/>
    <property type="evidence" value="ECO:0007669"/>
    <property type="project" value="TreeGrafter"/>
</dbReference>
<feature type="signal peptide" evidence="17">
    <location>
        <begin position="1"/>
        <end position="15"/>
    </location>
</feature>
<evidence type="ECO:0000256" key="15">
    <source>
        <dbReference type="PROSITE-ProRule" id="PRU00803"/>
    </source>
</evidence>
<feature type="repeat" description="FG-GAP" evidence="15">
    <location>
        <begin position="412"/>
        <end position="468"/>
    </location>
</feature>
<feature type="transmembrane region" description="Helical" evidence="16">
    <location>
        <begin position="608"/>
        <end position="629"/>
    </location>
</feature>
<dbReference type="Pfam" id="PF00092">
    <property type="entry name" value="VWA"/>
    <property type="match status" value="1"/>
</dbReference>
<keyword evidence="14" id="KW-0325">Glycoprotein</keyword>
<keyword evidence="9 16" id="KW-1133">Transmembrane helix</keyword>
<reference evidence="19" key="3">
    <citation type="submission" date="2025-09" db="UniProtKB">
        <authorList>
            <consortium name="Ensembl"/>
        </authorList>
    </citation>
    <scope>IDENTIFICATION</scope>
</reference>
<dbReference type="Gene3D" id="2.130.10.130">
    <property type="entry name" value="Integrin alpha, N-terminal"/>
    <property type="match status" value="1"/>
</dbReference>
<comment type="similarity">
    <text evidence="2 16">Belongs to the integrin alpha chain family.</text>
</comment>
<dbReference type="GO" id="GO:0046872">
    <property type="term" value="F:metal ion binding"/>
    <property type="evidence" value="ECO:0007669"/>
    <property type="project" value="UniProtKB-KW"/>
</dbReference>
<dbReference type="InterPro" id="IPR028994">
    <property type="entry name" value="Integrin_alpha_N"/>
</dbReference>
<reference evidence="19" key="2">
    <citation type="submission" date="2025-08" db="UniProtKB">
        <authorList>
            <consortium name="Ensembl"/>
        </authorList>
    </citation>
    <scope>IDENTIFICATION</scope>
</reference>
<dbReference type="PROSITE" id="PS50234">
    <property type="entry name" value="VWFA"/>
    <property type="match status" value="1"/>
</dbReference>
<dbReference type="AlphaFoldDB" id="A0A8C9VDU5"/>
<evidence type="ECO:0000256" key="8">
    <source>
        <dbReference type="ARBA" id="ARBA00022889"/>
    </source>
</evidence>
<dbReference type="GO" id="GO:0007160">
    <property type="term" value="P:cell-matrix adhesion"/>
    <property type="evidence" value="ECO:0007669"/>
    <property type="project" value="TreeGrafter"/>
</dbReference>
<evidence type="ECO:0000256" key="17">
    <source>
        <dbReference type="SAM" id="SignalP"/>
    </source>
</evidence>
<dbReference type="Gene3D" id="2.60.40.1510">
    <property type="entry name" value="ntegrin, alpha v. Chain A, domain 3"/>
    <property type="match status" value="1"/>
</dbReference>
<dbReference type="InterPro" id="IPR002035">
    <property type="entry name" value="VWF_A"/>
</dbReference>
<comment type="subcellular location">
    <subcellularLocation>
        <location evidence="1 16">Membrane</location>
        <topology evidence="1 16">Single-pass type I membrane protein</topology>
    </subcellularLocation>
</comment>
<keyword evidence="6" id="KW-0677">Repeat</keyword>
<dbReference type="GeneTree" id="ENSGT00940000154838"/>
<keyword evidence="12" id="KW-1015">Disulfide bond</keyword>
<dbReference type="InterPro" id="IPR013519">
    <property type="entry name" value="Int_alpha_beta-p"/>
</dbReference>
<feature type="repeat" description="FG-GAP" evidence="15">
    <location>
        <begin position="351"/>
        <end position="411"/>
    </location>
</feature>
<reference evidence="19 20" key="1">
    <citation type="submission" date="2019-04" db="EMBL/GenBank/DDBJ databases">
        <authorList>
            <consortium name="Wellcome Sanger Institute Data Sharing"/>
        </authorList>
    </citation>
    <scope>NUCLEOTIDE SEQUENCE [LARGE SCALE GENOMIC DNA]</scope>
</reference>
<dbReference type="SUPFAM" id="SSF69179">
    <property type="entry name" value="Integrin domains"/>
    <property type="match status" value="1"/>
</dbReference>
<dbReference type="PRINTS" id="PR00453">
    <property type="entry name" value="VWFADOMAIN"/>
</dbReference>
<evidence type="ECO:0000256" key="12">
    <source>
        <dbReference type="ARBA" id="ARBA00023157"/>
    </source>
</evidence>
<evidence type="ECO:0000256" key="9">
    <source>
        <dbReference type="ARBA" id="ARBA00022989"/>
    </source>
</evidence>
<dbReference type="SUPFAM" id="SSF69318">
    <property type="entry name" value="Integrin alpha N-terminal domain"/>
    <property type="match status" value="1"/>
</dbReference>
<evidence type="ECO:0000256" key="6">
    <source>
        <dbReference type="ARBA" id="ARBA00022737"/>
    </source>
</evidence>
<dbReference type="PROSITE" id="PS51470">
    <property type="entry name" value="FG_GAP"/>
    <property type="match status" value="3"/>
</dbReference>
<dbReference type="Ensembl" id="ENSSFOT00015046898.1">
    <property type="protein sequence ID" value="ENSSFOP00015045210.1"/>
    <property type="gene ID" value="ENSSFOG00015022894.2"/>
</dbReference>
<keyword evidence="13 16" id="KW-0675">Receptor</keyword>
<keyword evidence="20" id="KW-1185">Reference proteome</keyword>
<dbReference type="SMART" id="SM00327">
    <property type="entry name" value="VWA"/>
    <property type="match status" value="1"/>
</dbReference>
<dbReference type="PRINTS" id="PR01185">
    <property type="entry name" value="INTEGRINA"/>
</dbReference>
<proteinExistence type="inferred from homology"/>
<dbReference type="GO" id="GO:0007229">
    <property type="term" value="P:integrin-mediated signaling pathway"/>
    <property type="evidence" value="ECO:0007669"/>
    <property type="project" value="UniProtKB-KW"/>
</dbReference>
<keyword evidence="11 16" id="KW-0472">Membrane</keyword>
<organism evidence="19 20">
    <name type="scientific">Scleropages formosus</name>
    <name type="common">Asian bonytongue</name>
    <name type="synonym">Osteoglossum formosum</name>
    <dbReference type="NCBI Taxonomy" id="113540"/>
    <lineage>
        <taxon>Eukaryota</taxon>
        <taxon>Metazoa</taxon>
        <taxon>Chordata</taxon>
        <taxon>Craniata</taxon>
        <taxon>Vertebrata</taxon>
        <taxon>Euteleostomi</taxon>
        <taxon>Actinopterygii</taxon>
        <taxon>Neopterygii</taxon>
        <taxon>Teleostei</taxon>
        <taxon>Osteoglossocephala</taxon>
        <taxon>Osteoglossomorpha</taxon>
        <taxon>Osteoglossiformes</taxon>
        <taxon>Osteoglossidae</taxon>
        <taxon>Scleropages</taxon>
    </lineage>
</organism>
<protein>
    <submittedName>
        <fullName evidence="19">Integrin alpha-M-like</fullName>
    </submittedName>
</protein>
<dbReference type="Proteomes" id="UP000694397">
    <property type="component" value="Chromosome 16"/>
</dbReference>
<dbReference type="InterPro" id="IPR036465">
    <property type="entry name" value="vWFA_dom_sf"/>
</dbReference>
<dbReference type="SMART" id="SM00191">
    <property type="entry name" value="Int_alpha"/>
    <property type="match status" value="4"/>
</dbReference>
<evidence type="ECO:0000256" key="13">
    <source>
        <dbReference type="ARBA" id="ARBA00023170"/>
    </source>
</evidence>
<dbReference type="InterPro" id="IPR032695">
    <property type="entry name" value="Integrin_dom_sf"/>
</dbReference>
<dbReference type="Pfam" id="PF20805">
    <property type="entry name" value="Integrin_A_Ig_2"/>
    <property type="match status" value="1"/>
</dbReference>
<evidence type="ECO:0000256" key="3">
    <source>
        <dbReference type="ARBA" id="ARBA00022692"/>
    </source>
</evidence>
<keyword evidence="4" id="KW-0479">Metal-binding</keyword>
<evidence type="ECO:0000313" key="19">
    <source>
        <dbReference type="Ensembl" id="ENSSFOP00015045210.1"/>
    </source>
</evidence>
<dbReference type="InterPro" id="IPR048285">
    <property type="entry name" value="Integrin_alpha_Ig-like_2"/>
</dbReference>
<name>A0A8C9VDU5_SCLFO</name>
<keyword evidence="7" id="KW-0106">Calcium</keyword>
<accession>A0A8C9VDU5</accession>
<dbReference type="GO" id="GO:0008305">
    <property type="term" value="C:integrin complex"/>
    <property type="evidence" value="ECO:0007669"/>
    <property type="project" value="InterPro"/>
</dbReference>